<dbReference type="AlphaFoldDB" id="X1EIR0"/>
<organism evidence="1">
    <name type="scientific">marine sediment metagenome</name>
    <dbReference type="NCBI Taxonomy" id="412755"/>
    <lineage>
        <taxon>unclassified sequences</taxon>
        <taxon>metagenomes</taxon>
        <taxon>ecological metagenomes</taxon>
    </lineage>
</organism>
<name>X1EIR0_9ZZZZ</name>
<accession>X1EIR0</accession>
<comment type="caution">
    <text evidence="1">The sequence shown here is derived from an EMBL/GenBank/DDBJ whole genome shotgun (WGS) entry which is preliminary data.</text>
</comment>
<dbReference type="EMBL" id="BART01042056">
    <property type="protein sequence ID" value="GAH20265.1"/>
    <property type="molecule type" value="Genomic_DNA"/>
</dbReference>
<feature type="non-terminal residue" evidence="1">
    <location>
        <position position="1"/>
    </location>
</feature>
<sequence length="30" mass="3348">YIGRNEIMRASEVFGEGRGKAEEAWCEVCG</sequence>
<gene>
    <name evidence="1" type="ORF">S01H4_67156</name>
</gene>
<proteinExistence type="predicted"/>
<evidence type="ECO:0000313" key="1">
    <source>
        <dbReference type="EMBL" id="GAH20265.1"/>
    </source>
</evidence>
<protein>
    <submittedName>
        <fullName evidence="1">Uncharacterized protein</fullName>
    </submittedName>
</protein>
<reference evidence="1" key="1">
    <citation type="journal article" date="2014" name="Front. Microbiol.">
        <title>High frequency of phylogenetically diverse reductive dehalogenase-homologous genes in deep subseafloor sedimentary metagenomes.</title>
        <authorList>
            <person name="Kawai M."/>
            <person name="Futagami T."/>
            <person name="Toyoda A."/>
            <person name="Takaki Y."/>
            <person name="Nishi S."/>
            <person name="Hori S."/>
            <person name="Arai W."/>
            <person name="Tsubouchi T."/>
            <person name="Morono Y."/>
            <person name="Uchiyama I."/>
            <person name="Ito T."/>
            <person name="Fujiyama A."/>
            <person name="Inagaki F."/>
            <person name="Takami H."/>
        </authorList>
    </citation>
    <scope>NUCLEOTIDE SEQUENCE</scope>
    <source>
        <strain evidence="1">Expedition CK06-06</strain>
    </source>
</reference>